<dbReference type="Gene3D" id="3.40.50.2000">
    <property type="entry name" value="Glycogen Phosphorylase B"/>
    <property type="match status" value="2"/>
</dbReference>
<dbReference type="OrthoDB" id="9768048at2"/>
<protein>
    <submittedName>
        <fullName evidence="3">Glycosyltransferase family 9 protein</fullName>
    </submittedName>
</protein>
<evidence type="ECO:0000256" key="1">
    <source>
        <dbReference type="ARBA" id="ARBA00022676"/>
    </source>
</evidence>
<name>A0A563UBY0_9SPHI</name>
<dbReference type="PANTHER" id="PTHR30160:SF1">
    <property type="entry name" value="LIPOPOLYSACCHARIDE 1,2-N-ACETYLGLUCOSAMINETRANSFERASE-RELATED"/>
    <property type="match status" value="1"/>
</dbReference>
<dbReference type="GO" id="GO:0008713">
    <property type="term" value="F:ADP-heptose-lipopolysaccharide heptosyltransferase activity"/>
    <property type="evidence" value="ECO:0007669"/>
    <property type="project" value="TreeGrafter"/>
</dbReference>
<keyword evidence="1" id="KW-0328">Glycosyltransferase</keyword>
<dbReference type="AlphaFoldDB" id="A0A563UBY0"/>
<dbReference type="Pfam" id="PF01075">
    <property type="entry name" value="Glyco_transf_9"/>
    <property type="match status" value="1"/>
</dbReference>
<organism evidence="3 4">
    <name type="scientific">Mucilaginibacter pallidiroseus</name>
    <dbReference type="NCBI Taxonomy" id="2599295"/>
    <lineage>
        <taxon>Bacteria</taxon>
        <taxon>Pseudomonadati</taxon>
        <taxon>Bacteroidota</taxon>
        <taxon>Sphingobacteriia</taxon>
        <taxon>Sphingobacteriales</taxon>
        <taxon>Sphingobacteriaceae</taxon>
        <taxon>Mucilaginibacter</taxon>
    </lineage>
</organism>
<accession>A0A563UBY0</accession>
<dbReference type="CDD" id="cd03789">
    <property type="entry name" value="GT9_LPS_heptosyltransferase"/>
    <property type="match status" value="1"/>
</dbReference>
<dbReference type="EMBL" id="VOEJ01000005">
    <property type="protein sequence ID" value="TWR28844.1"/>
    <property type="molecule type" value="Genomic_DNA"/>
</dbReference>
<dbReference type="RefSeq" id="WP_146382029.1">
    <property type="nucleotide sequence ID" value="NZ_VOEJ01000005.1"/>
</dbReference>
<evidence type="ECO:0000313" key="4">
    <source>
        <dbReference type="Proteomes" id="UP000320042"/>
    </source>
</evidence>
<dbReference type="InterPro" id="IPR002201">
    <property type="entry name" value="Glyco_trans_9"/>
</dbReference>
<dbReference type="SUPFAM" id="SSF53756">
    <property type="entry name" value="UDP-Glycosyltransferase/glycogen phosphorylase"/>
    <property type="match status" value="1"/>
</dbReference>
<comment type="caution">
    <text evidence="3">The sequence shown here is derived from an EMBL/GenBank/DDBJ whole genome shotgun (WGS) entry which is preliminary data.</text>
</comment>
<gene>
    <name evidence="3" type="ORF">FPZ43_11275</name>
</gene>
<evidence type="ECO:0000256" key="2">
    <source>
        <dbReference type="ARBA" id="ARBA00022679"/>
    </source>
</evidence>
<dbReference type="PANTHER" id="PTHR30160">
    <property type="entry name" value="TETRAACYLDISACCHARIDE 4'-KINASE-RELATED"/>
    <property type="match status" value="1"/>
</dbReference>
<evidence type="ECO:0000313" key="3">
    <source>
        <dbReference type="EMBL" id="TWR28844.1"/>
    </source>
</evidence>
<dbReference type="GO" id="GO:0009244">
    <property type="term" value="P:lipopolysaccharide core region biosynthetic process"/>
    <property type="evidence" value="ECO:0007669"/>
    <property type="project" value="TreeGrafter"/>
</dbReference>
<sequence length="388" mass="43820">MKKITYRFSGNISANKLRFVRLVDKLLYIFFKGPQKPEVKEITIVQFAHIGDLILMLPALKKLKVTSNYKVNLVVNSQNFAIASKLKFIDNVMVADAPWFARGKKGSYLKFIKQLRAIKTDLLFDIRGDLRNNLFIKFFTRKKVFAGYNVGGGEALLNEVFDFEHNGHSTDLIKPIFDYLRLPAIRFEDYWDENDVPNTPVTDIVLPDRYMVIHLGAGAQSRRWPVDNFIETLKIVARDIPVYVLGTADDATPAQAVTIASIPNVISCIGKYNILQSIYLVKKSVLFMGLESGFSHIAAMLRKKSVILFSGTSNINVWKPHSFYPGQVTLLKRVVQCDLVTGCGKFVCDDNICMKNIYPFEVSIVVNEILNTSTYNAAQIEKAPPAFT</sequence>
<dbReference type="InterPro" id="IPR051199">
    <property type="entry name" value="LPS_LOS_Heptosyltrfase"/>
</dbReference>
<keyword evidence="2 3" id="KW-0808">Transferase</keyword>
<proteinExistence type="predicted"/>
<dbReference type="GO" id="GO:0005829">
    <property type="term" value="C:cytosol"/>
    <property type="evidence" value="ECO:0007669"/>
    <property type="project" value="TreeGrafter"/>
</dbReference>
<reference evidence="3 4" key="1">
    <citation type="submission" date="2019-07" db="EMBL/GenBank/DDBJ databases">
        <authorList>
            <person name="Kim J."/>
        </authorList>
    </citation>
    <scope>NUCLEOTIDE SEQUENCE [LARGE SCALE GENOMIC DNA]</scope>
    <source>
        <strain evidence="4">dk17</strain>
    </source>
</reference>
<keyword evidence="4" id="KW-1185">Reference proteome</keyword>
<dbReference type="Proteomes" id="UP000320042">
    <property type="component" value="Unassembled WGS sequence"/>
</dbReference>